<dbReference type="Pfam" id="PF17820">
    <property type="entry name" value="PDZ_6"/>
    <property type="match status" value="1"/>
</dbReference>
<feature type="domain" description="Nas2 N-terminal" evidence="7">
    <location>
        <begin position="24"/>
        <end position="102"/>
    </location>
</feature>
<evidence type="ECO:0000256" key="3">
    <source>
        <dbReference type="ARBA" id="ARBA00068021"/>
    </source>
</evidence>
<dbReference type="Proteomes" id="UP000013776">
    <property type="component" value="Unassembled WGS sequence"/>
</dbReference>
<evidence type="ECO:0000259" key="7">
    <source>
        <dbReference type="Pfam" id="PF18265"/>
    </source>
</evidence>
<dbReference type="PANTHER" id="PTHR12651">
    <property type="entry name" value="26S PROTEASOME NON-ATPASE REGULATORY SUBUNIT 9"/>
    <property type="match status" value="1"/>
</dbReference>
<sequence length="222" mass="23982">MGIPMIHARQPDHESTTPSGSQDLQALLDRRKEIEGALDEYGAILDRNHTDLTAPLISPDGFPRSDIDVANVRIARTAIIRLKNDYRALEKQIEAAVHEAFKSGKPLNIERSSARLSSTQTASAGSEAAFCYVNNVVDGSPAASAGLLKDDKIVKFGSTTLTNHDRLSGLAREVQQAVSRDLTIKVTFCRTTVDGTCLLTKDLKPNTSWGGRGAVGAHFMPL</sequence>
<dbReference type="SUPFAM" id="SSF50156">
    <property type="entry name" value="PDZ domain-like"/>
    <property type="match status" value="1"/>
</dbReference>
<dbReference type="GO" id="GO:0005737">
    <property type="term" value="C:cytoplasm"/>
    <property type="evidence" value="ECO:0007669"/>
    <property type="project" value="TreeGrafter"/>
</dbReference>
<evidence type="ECO:0000256" key="2">
    <source>
        <dbReference type="ARBA" id="ARBA00023186"/>
    </source>
</evidence>
<accession>R4XAX3</accession>
<keyword evidence="2" id="KW-0143">Chaperone</keyword>
<organism evidence="8 9">
    <name type="scientific">Taphrina deformans (strain PYCC 5710 / ATCC 11124 / CBS 356.35 / IMI 108563 / JCM 9778 / NBRC 8474)</name>
    <name type="common">Peach leaf curl fungus</name>
    <name type="synonym">Lalaria deformans</name>
    <dbReference type="NCBI Taxonomy" id="1097556"/>
    <lineage>
        <taxon>Eukaryota</taxon>
        <taxon>Fungi</taxon>
        <taxon>Dikarya</taxon>
        <taxon>Ascomycota</taxon>
        <taxon>Taphrinomycotina</taxon>
        <taxon>Taphrinomycetes</taxon>
        <taxon>Taphrinales</taxon>
        <taxon>Taphrinaceae</taxon>
        <taxon>Taphrina</taxon>
    </lineage>
</organism>
<keyword evidence="4" id="KW-0175">Coiled coil</keyword>
<dbReference type="InterPro" id="IPR036034">
    <property type="entry name" value="PDZ_sf"/>
</dbReference>
<dbReference type="eggNOG" id="KOG3129">
    <property type="taxonomic scope" value="Eukaryota"/>
</dbReference>
<dbReference type="Gene3D" id="2.30.42.10">
    <property type="match status" value="1"/>
</dbReference>
<dbReference type="PANTHER" id="PTHR12651:SF1">
    <property type="entry name" value="26S PROTEASOME NON-ATPASE REGULATORY SUBUNIT 9"/>
    <property type="match status" value="1"/>
</dbReference>
<evidence type="ECO:0000313" key="8">
    <source>
        <dbReference type="EMBL" id="CCG82709.1"/>
    </source>
</evidence>
<protein>
    <recommendedName>
        <fullName evidence="3">Probable 26S proteasome regulatory subunit p27</fullName>
    </recommendedName>
</protein>
<feature type="coiled-coil region" evidence="4">
    <location>
        <begin position="72"/>
        <end position="99"/>
    </location>
</feature>
<evidence type="ECO:0000256" key="5">
    <source>
        <dbReference type="SAM" id="MobiDB-lite"/>
    </source>
</evidence>
<dbReference type="InterPro" id="IPR040815">
    <property type="entry name" value="Nas2_N"/>
</dbReference>
<reference evidence="8 9" key="1">
    <citation type="journal article" date="2013" name="MBio">
        <title>Genome sequencing of the plant pathogen Taphrina deformans, the causal agent of peach leaf curl.</title>
        <authorList>
            <person name="Cisse O.H."/>
            <person name="Almeida J.M.G.C.F."/>
            <person name="Fonseca A."/>
            <person name="Kumar A.A."/>
            <person name="Salojaervi J."/>
            <person name="Overmyer K."/>
            <person name="Hauser P.M."/>
            <person name="Pagni M."/>
        </authorList>
    </citation>
    <scope>NUCLEOTIDE SEQUENCE [LARGE SCALE GENOMIC DNA]</scope>
    <source>
        <strain evidence="9">PYCC 5710 / ATCC 11124 / CBS 356.35 / IMI 108563 / JCM 9778 / NBRC 8474</strain>
    </source>
</reference>
<comment type="caution">
    <text evidence="8">The sequence shown here is derived from an EMBL/GenBank/DDBJ whole genome shotgun (WGS) entry which is preliminary data.</text>
</comment>
<gene>
    <name evidence="8" type="ORF">TAPDE_002837</name>
</gene>
<evidence type="ECO:0000256" key="1">
    <source>
        <dbReference type="ARBA" id="ARBA00005256"/>
    </source>
</evidence>
<feature type="domain" description="PDZ" evidence="6">
    <location>
        <begin position="132"/>
        <end position="186"/>
    </location>
</feature>
<dbReference type="AlphaFoldDB" id="R4XAX3"/>
<name>R4XAX3_TAPDE</name>
<dbReference type="Gene3D" id="6.10.140.1710">
    <property type="match status" value="1"/>
</dbReference>
<dbReference type="InterPro" id="IPR035269">
    <property type="entry name" value="PSMD9"/>
</dbReference>
<evidence type="ECO:0000259" key="6">
    <source>
        <dbReference type="Pfam" id="PF17820"/>
    </source>
</evidence>
<dbReference type="InterPro" id="IPR041489">
    <property type="entry name" value="PDZ_6"/>
</dbReference>
<evidence type="ECO:0000313" key="9">
    <source>
        <dbReference type="Proteomes" id="UP000013776"/>
    </source>
</evidence>
<dbReference type="VEuPathDB" id="FungiDB:TAPDE_002837"/>
<dbReference type="EMBL" id="CAHR02000096">
    <property type="protein sequence ID" value="CCG82709.1"/>
    <property type="molecule type" value="Genomic_DNA"/>
</dbReference>
<evidence type="ECO:0000256" key="4">
    <source>
        <dbReference type="SAM" id="Coils"/>
    </source>
</evidence>
<proteinExistence type="inferred from homology"/>
<comment type="similarity">
    <text evidence="1">Belongs to the proteasome subunit p27 family.</text>
</comment>
<dbReference type="GO" id="GO:0070682">
    <property type="term" value="P:proteasome regulatory particle assembly"/>
    <property type="evidence" value="ECO:0007669"/>
    <property type="project" value="InterPro"/>
</dbReference>
<dbReference type="STRING" id="1097556.R4XAX3"/>
<dbReference type="GO" id="GO:0005634">
    <property type="term" value="C:nucleus"/>
    <property type="evidence" value="ECO:0007669"/>
    <property type="project" value="TreeGrafter"/>
</dbReference>
<feature type="region of interest" description="Disordered" evidence="5">
    <location>
        <begin position="1"/>
        <end position="21"/>
    </location>
</feature>
<dbReference type="FunFam" id="2.30.42.10:FF:000107">
    <property type="entry name" value="26S proteasome non-ATPase regulatory subunit 9"/>
    <property type="match status" value="1"/>
</dbReference>
<dbReference type="OrthoDB" id="72325at2759"/>
<keyword evidence="9" id="KW-1185">Reference proteome</keyword>
<dbReference type="Pfam" id="PF18265">
    <property type="entry name" value="Nas2_N"/>
    <property type="match status" value="1"/>
</dbReference>